<dbReference type="HAMAP" id="MF_00328">
    <property type="entry name" value="Guanylate_kinase"/>
    <property type="match status" value="1"/>
</dbReference>
<comment type="caution">
    <text evidence="11">The sequence shown here is derived from an EMBL/GenBank/DDBJ whole genome shotgun (WGS) entry which is preliminary data.</text>
</comment>
<comment type="subcellular location">
    <subcellularLocation>
        <location evidence="9">Cytoplasm</location>
    </subcellularLocation>
</comment>
<dbReference type="NCBIfam" id="TIGR03263">
    <property type="entry name" value="guanyl_kin"/>
    <property type="match status" value="1"/>
</dbReference>
<dbReference type="EMBL" id="PQAP01000199">
    <property type="protein sequence ID" value="PWB68492.1"/>
    <property type="molecule type" value="Genomic_DNA"/>
</dbReference>
<comment type="catalytic activity">
    <reaction evidence="9">
        <text>GMP + ATP = GDP + ADP</text>
        <dbReference type="Rhea" id="RHEA:20780"/>
        <dbReference type="ChEBI" id="CHEBI:30616"/>
        <dbReference type="ChEBI" id="CHEBI:58115"/>
        <dbReference type="ChEBI" id="CHEBI:58189"/>
        <dbReference type="ChEBI" id="CHEBI:456216"/>
        <dbReference type="EC" id="2.7.4.8"/>
    </reaction>
</comment>
<dbReference type="CDD" id="cd00071">
    <property type="entry name" value="GMPK"/>
    <property type="match status" value="1"/>
</dbReference>
<keyword evidence="4 9" id="KW-0808">Transferase</keyword>
<feature type="binding site" evidence="9">
    <location>
        <begin position="24"/>
        <end position="31"/>
    </location>
    <ligand>
        <name>ATP</name>
        <dbReference type="ChEBI" id="CHEBI:30616"/>
    </ligand>
</feature>
<dbReference type="GO" id="GO:0004385">
    <property type="term" value="F:GMP kinase activity"/>
    <property type="evidence" value="ECO:0007669"/>
    <property type="project" value="UniProtKB-UniRule"/>
</dbReference>
<dbReference type="FunFam" id="3.30.63.10:FF:000002">
    <property type="entry name" value="Guanylate kinase 1"/>
    <property type="match status" value="1"/>
</dbReference>
<organism evidence="11 12">
    <name type="scientific">candidate division GN15 bacterium</name>
    <dbReference type="NCBI Taxonomy" id="2072418"/>
    <lineage>
        <taxon>Bacteria</taxon>
        <taxon>candidate division GN15</taxon>
    </lineage>
</organism>
<dbReference type="InterPro" id="IPR008145">
    <property type="entry name" value="GK/Ca_channel_bsu"/>
</dbReference>
<keyword evidence="7 9" id="KW-0067">ATP-binding</keyword>
<keyword evidence="9" id="KW-0963">Cytoplasm</keyword>
<evidence type="ECO:0000313" key="11">
    <source>
        <dbReference type="EMBL" id="PWB68492.1"/>
    </source>
</evidence>
<dbReference type="SUPFAM" id="SSF52540">
    <property type="entry name" value="P-loop containing nucleoside triphosphate hydrolases"/>
    <property type="match status" value="1"/>
</dbReference>
<dbReference type="Pfam" id="PF00625">
    <property type="entry name" value="Guanylate_kin"/>
    <property type="match status" value="1"/>
</dbReference>
<dbReference type="PROSITE" id="PS00856">
    <property type="entry name" value="GUANYLATE_KINASE_1"/>
    <property type="match status" value="1"/>
</dbReference>
<dbReference type="Proteomes" id="UP000250918">
    <property type="component" value="Unassembled WGS sequence"/>
</dbReference>
<accession>A0A855X3A2</accession>
<evidence type="ECO:0000256" key="6">
    <source>
        <dbReference type="ARBA" id="ARBA00022777"/>
    </source>
</evidence>
<evidence type="ECO:0000256" key="8">
    <source>
        <dbReference type="ARBA" id="ARBA00030128"/>
    </source>
</evidence>
<evidence type="ECO:0000256" key="7">
    <source>
        <dbReference type="ARBA" id="ARBA00022840"/>
    </source>
</evidence>
<dbReference type="EC" id="2.7.4.8" evidence="2 9"/>
<dbReference type="PANTHER" id="PTHR23117:SF13">
    <property type="entry name" value="GUANYLATE KINASE"/>
    <property type="match status" value="1"/>
</dbReference>
<gene>
    <name evidence="9" type="primary">gmk</name>
    <name evidence="11" type="ORF">C3F09_11570</name>
</gene>
<evidence type="ECO:0000259" key="10">
    <source>
        <dbReference type="PROSITE" id="PS50052"/>
    </source>
</evidence>
<proteinExistence type="inferred from homology"/>
<dbReference type="Gene3D" id="3.30.63.10">
    <property type="entry name" value="Guanylate Kinase phosphate binding domain"/>
    <property type="match status" value="1"/>
</dbReference>
<dbReference type="Gene3D" id="3.40.50.300">
    <property type="entry name" value="P-loop containing nucleotide triphosphate hydrolases"/>
    <property type="match status" value="1"/>
</dbReference>
<evidence type="ECO:0000256" key="2">
    <source>
        <dbReference type="ARBA" id="ARBA00012961"/>
    </source>
</evidence>
<comment type="function">
    <text evidence="9">Essential for recycling GMP and indirectly, cGMP.</text>
</comment>
<reference evidence="11 12" key="1">
    <citation type="journal article" date="2018" name="ISME J.">
        <title>A methanotrophic archaeon couples anaerobic oxidation of methane to Fe(III) reduction.</title>
        <authorList>
            <person name="Cai C."/>
            <person name="Leu A.O."/>
            <person name="Xie G.J."/>
            <person name="Guo J."/>
            <person name="Feng Y."/>
            <person name="Zhao J.X."/>
            <person name="Tyson G.W."/>
            <person name="Yuan Z."/>
            <person name="Hu S."/>
        </authorList>
    </citation>
    <scope>NUCLEOTIDE SEQUENCE [LARGE SCALE GENOMIC DNA]</scope>
    <source>
        <strain evidence="11">FeB_12</strain>
    </source>
</reference>
<protein>
    <recommendedName>
        <fullName evidence="3 9">Guanylate kinase</fullName>
        <ecNumber evidence="2 9">2.7.4.8</ecNumber>
    </recommendedName>
    <alternativeName>
        <fullName evidence="8 9">GMP kinase</fullName>
    </alternativeName>
</protein>
<evidence type="ECO:0000313" key="12">
    <source>
        <dbReference type="Proteomes" id="UP000250918"/>
    </source>
</evidence>
<keyword evidence="6 9" id="KW-0418">Kinase</keyword>
<comment type="similarity">
    <text evidence="1 9">Belongs to the guanylate kinase family.</text>
</comment>
<evidence type="ECO:0000256" key="3">
    <source>
        <dbReference type="ARBA" id="ARBA00016296"/>
    </source>
</evidence>
<dbReference type="PANTHER" id="PTHR23117">
    <property type="entry name" value="GUANYLATE KINASE-RELATED"/>
    <property type="match status" value="1"/>
</dbReference>
<dbReference type="GO" id="GO:0005829">
    <property type="term" value="C:cytosol"/>
    <property type="evidence" value="ECO:0007669"/>
    <property type="project" value="TreeGrafter"/>
</dbReference>
<evidence type="ECO:0000256" key="9">
    <source>
        <dbReference type="HAMAP-Rule" id="MF_00328"/>
    </source>
</evidence>
<dbReference type="AlphaFoldDB" id="A0A855X3A2"/>
<dbReference type="PROSITE" id="PS50052">
    <property type="entry name" value="GUANYLATE_KINASE_2"/>
    <property type="match status" value="1"/>
</dbReference>
<evidence type="ECO:0000256" key="5">
    <source>
        <dbReference type="ARBA" id="ARBA00022741"/>
    </source>
</evidence>
<dbReference type="GO" id="GO:0005524">
    <property type="term" value="F:ATP binding"/>
    <property type="evidence" value="ECO:0007669"/>
    <property type="project" value="UniProtKB-UniRule"/>
</dbReference>
<evidence type="ECO:0000256" key="1">
    <source>
        <dbReference type="ARBA" id="ARBA00005790"/>
    </source>
</evidence>
<keyword evidence="5 9" id="KW-0547">Nucleotide-binding</keyword>
<dbReference type="SMART" id="SM00072">
    <property type="entry name" value="GuKc"/>
    <property type="match status" value="1"/>
</dbReference>
<name>A0A855X3A2_9BACT</name>
<dbReference type="InterPro" id="IPR020590">
    <property type="entry name" value="Guanylate_kinase_CS"/>
</dbReference>
<dbReference type="InterPro" id="IPR017665">
    <property type="entry name" value="Guanylate_kinase"/>
</dbReference>
<evidence type="ECO:0000256" key="4">
    <source>
        <dbReference type="ARBA" id="ARBA00022679"/>
    </source>
</evidence>
<dbReference type="InterPro" id="IPR027417">
    <property type="entry name" value="P-loop_NTPase"/>
</dbReference>
<sequence length="217" mass="24991">MSSRAGEKSTMRAKHPGSVVIISSPSGGGKTSICRRLLSRARRRHGWTFSVSYTTRRTRVGERNGREYFFVSDEKFEQLARSGFFAEHFHVHTHRYGTPRRPLEQVLRNGGVMILDVDVQGAFKLRKEYPDAVTIFILPPSVRELRRRLRQRGTETVEQLAIRFENARREMKLYRKFEYVVVNQALDLAVQQVLAIIGAHGCRVDKVDKEQMQTITG</sequence>
<dbReference type="InterPro" id="IPR008144">
    <property type="entry name" value="Guanylate_kin-like_dom"/>
</dbReference>
<feature type="domain" description="Guanylate kinase-like" evidence="10">
    <location>
        <begin position="17"/>
        <end position="198"/>
    </location>
</feature>